<dbReference type="AlphaFoldDB" id="A0A9D4J6M9"/>
<proteinExistence type="predicted"/>
<name>A0A9D4J6M9_DREPO</name>
<reference evidence="1" key="1">
    <citation type="journal article" date="2019" name="bioRxiv">
        <title>The Genome of the Zebra Mussel, Dreissena polymorpha: A Resource for Invasive Species Research.</title>
        <authorList>
            <person name="McCartney M.A."/>
            <person name="Auch B."/>
            <person name="Kono T."/>
            <person name="Mallez S."/>
            <person name="Zhang Y."/>
            <person name="Obille A."/>
            <person name="Becker A."/>
            <person name="Abrahante J.E."/>
            <person name="Garbe J."/>
            <person name="Badalamenti J.P."/>
            <person name="Herman A."/>
            <person name="Mangelson H."/>
            <person name="Liachko I."/>
            <person name="Sullivan S."/>
            <person name="Sone E.D."/>
            <person name="Koren S."/>
            <person name="Silverstein K.A.T."/>
            <person name="Beckman K.B."/>
            <person name="Gohl D.M."/>
        </authorList>
    </citation>
    <scope>NUCLEOTIDE SEQUENCE</scope>
    <source>
        <strain evidence="1">Duluth1</strain>
        <tissue evidence="1">Whole animal</tissue>
    </source>
</reference>
<reference evidence="1" key="2">
    <citation type="submission" date="2020-11" db="EMBL/GenBank/DDBJ databases">
        <authorList>
            <person name="McCartney M.A."/>
            <person name="Auch B."/>
            <person name="Kono T."/>
            <person name="Mallez S."/>
            <person name="Becker A."/>
            <person name="Gohl D.M."/>
            <person name="Silverstein K.A.T."/>
            <person name="Koren S."/>
            <person name="Bechman K.B."/>
            <person name="Herman A."/>
            <person name="Abrahante J.E."/>
            <person name="Garbe J."/>
        </authorList>
    </citation>
    <scope>NUCLEOTIDE SEQUENCE</scope>
    <source>
        <strain evidence="1">Duluth1</strain>
        <tissue evidence="1">Whole animal</tissue>
    </source>
</reference>
<protein>
    <submittedName>
        <fullName evidence="1">Uncharacterized protein</fullName>
    </submittedName>
</protein>
<dbReference type="Proteomes" id="UP000828390">
    <property type="component" value="Unassembled WGS sequence"/>
</dbReference>
<keyword evidence="2" id="KW-1185">Reference proteome</keyword>
<sequence length="93" mass="10595">MKIGITQFYEKDQNNVLSEANASMSEKERQQMGLQSWPMFPHQLNDIPVNRSQPTHLSENYQNYGMSETTRSCLKQNDIAESTEVANVSTPAE</sequence>
<evidence type="ECO:0000313" key="1">
    <source>
        <dbReference type="EMBL" id="KAH3797538.1"/>
    </source>
</evidence>
<comment type="caution">
    <text evidence="1">The sequence shown here is derived from an EMBL/GenBank/DDBJ whole genome shotgun (WGS) entry which is preliminary data.</text>
</comment>
<organism evidence="1 2">
    <name type="scientific">Dreissena polymorpha</name>
    <name type="common">Zebra mussel</name>
    <name type="synonym">Mytilus polymorpha</name>
    <dbReference type="NCBI Taxonomy" id="45954"/>
    <lineage>
        <taxon>Eukaryota</taxon>
        <taxon>Metazoa</taxon>
        <taxon>Spiralia</taxon>
        <taxon>Lophotrochozoa</taxon>
        <taxon>Mollusca</taxon>
        <taxon>Bivalvia</taxon>
        <taxon>Autobranchia</taxon>
        <taxon>Heteroconchia</taxon>
        <taxon>Euheterodonta</taxon>
        <taxon>Imparidentia</taxon>
        <taxon>Neoheterodontei</taxon>
        <taxon>Myida</taxon>
        <taxon>Dreissenoidea</taxon>
        <taxon>Dreissenidae</taxon>
        <taxon>Dreissena</taxon>
    </lineage>
</organism>
<accession>A0A9D4J6M9</accession>
<evidence type="ECO:0000313" key="2">
    <source>
        <dbReference type="Proteomes" id="UP000828390"/>
    </source>
</evidence>
<dbReference type="EMBL" id="JAIWYP010000007">
    <property type="protein sequence ID" value="KAH3797538.1"/>
    <property type="molecule type" value="Genomic_DNA"/>
</dbReference>
<gene>
    <name evidence="1" type="ORF">DPMN_151119</name>
</gene>